<dbReference type="NCBIfam" id="NF006569">
    <property type="entry name" value="PRK09082.1"/>
    <property type="match status" value="1"/>
</dbReference>
<dbReference type="GO" id="GO:0030170">
    <property type="term" value="F:pyridoxal phosphate binding"/>
    <property type="evidence" value="ECO:0007669"/>
    <property type="project" value="InterPro"/>
</dbReference>
<accession>A0A317C4H2</accession>
<dbReference type="PANTHER" id="PTHR43807:SF20">
    <property type="entry name" value="FI04487P"/>
    <property type="match status" value="1"/>
</dbReference>
<dbReference type="EMBL" id="QGKL01000042">
    <property type="protein sequence ID" value="PWQ93504.1"/>
    <property type="molecule type" value="Genomic_DNA"/>
</dbReference>
<evidence type="ECO:0000259" key="6">
    <source>
        <dbReference type="Pfam" id="PF00155"/>
    </source>
</evidence>
<organism evidence="7 8">
    <name type="scientific">Leucothrix arctica</name>
    <dbReference type="NCBI Taxonomy" id="1481894"/>
    <lineage>
        <taxon>Bacteria</taxon>
        <taxon>Pseudomonadati</taxon>
        <taxon>Pseudomonadota</taxon>
        <taxon>Gammaproteobacteria</taxon>
        <taxon>Thiotrichales</taxon>
        <taxon>Thiotrichaceae</taxon>
        <taxon>Leucothrix</taxon>
    </lineage>
</organism>
<keyword evidence="3 7" id="KW-0032">Aminotransferase</keyword>
<proteinExistence type="inferred from homology"/>
<name>A0A317C4H2_9GAMM</name>
<dbReference type="OrthoDB" id="9803354at2"/>
<comment type="cofactor">
    <cofactor evidence="1">
        <name>pyridoxal 5'-phosphate</name>
        <dbReference type="ChEBI" id="CHEBI:597326"/>
    </cofactor>
</comment>
<dbReference type="AlphaFoldDB" id="A0A317C4H2"/>
<dbReference type="InterPro" id="IPR015421">
    <property type="entry name" value="PyrdxlP-dep_Trfase_major"/>
</dbReference>
<evidence type="ECO:0000313" key="7">
    <source>
        <dbReference type="EMBL" id="PWQ93504.1"/>
    </source>
</evidence>
<dbReference type="PANTHER" id="PTHR43807">
    <property type="entry name" value="FI04487P"/>
    <property type="match status" value="1"/>
</dbReference>
<dbReference type="InterPro" id="IPR015424">
    <property type="entry name" value="PyrdxlP-dep_Trfase"/>
</dbReference>
<reference evidence="7 8" key="1">
    <citation type="submission" date="2018-05" db="EMBL/GenBank/DDBJ databases">
        <title>Leucothrix arctica sp. nov., isolated from Arctic seawater.</title>
        <authorList>
            <person name="Choi A."/>
            <person name="Baek K."/>
        </authorList>
    </citation>
    <scope>NUCLEOTIDE SEQUENCE [LARGE SCALE GENOMIC DNA]</scope>
    <source>
        <strain evidence="7 8">IMCC9719</strain>
    </source>
</reference>
<dbReference type="GO" id="GO:0016212">
    <property type="term" value="F:kynurenine-oxoglutarate transaminase activity"/>
    <property type="evidence" value="ECO:0007669"/>
    <property type="project" value="TreeGrafter"/>
</dbReference>
<evidence type="ECO:0000256" key="1">
    <source>
        <dbReference type="ARBA" id="ARBA00001933"/>
    </source>
</evidence>
<dbReference type="SUPFAM" id="SSF53383">
    <property type="entry name" value="PLP-dependent transferases"/>
    <property type="match status" value="1"/>
</dbReference>
<dbReference type="CDD" id="cd00609">
    <property type="entry name" value="AAT_like"/>
    <property type="match status" value="1"/>
</dbReference>
<keyword evidence="5" id="KW-0663">Pyridoxal phosphate</keyword>
<dbReference type="Proteomes" id="UP000245506">
    <property type="component" value="Unassembled WGS sequence"/>
</dbReference>
<keyword evidence="8" id="KW-1185">Reference proteome</keyword>
<comment type="similarity">
    <text evidence="2">Belongs to the class-I pyridoxal-phosphate-dependent aminotransferase family.</text>
</comment>
<dbReference type="Gene3D" id="3.40.640.10">
    <property type="entry name" value="Type I PLP-dependent aspartate aminotransferase-like (Major domain)"/>
    <property type="match status" value="1"/>
</dbReference>
<keyword evidence="4 7" id="KW-0808">Transferase</keyword>
<feature type="domain" description="Aminotransferase class I/classII large" evidence="6">
    <location>
        <begin position="28"/>
        <end position="375"/>
    </location>
</feature>
<evidence type="ECO:0000313" key="8">
    <source>
        <dbReference type="Proteomes" id="UP000245506"/>
    </source>
</evidence>
<evidence type="ECO:0000256" key="2">
    <source>
        <dbReference type="ARBA" id="ARBA00007441"/>
    </source>
</evidence>
<dbReference type="Pfam" id="PF00155">
    <property type="entry name" value="Aminotran_1_2"/>
    <property type="match status" value="1"/>
</dbReference>
<dbReference type="Gene3D" id="3.90.1150.10">
    <property type="entry name" value="Aspartate Aminotransferase, domain 1"/>
    <property type="match status" value="1"/>
</dbReference>
<dbReference type="InterPro" id="IPR004839">
    <property type="entry name" value="Aminotransferase_I/II_large"/>
</dbReference>
<dbReference type="GO" id="GO:0005737">
    <property type="term" value="C:cytoplasm"/>
    <property type="evidence" value="ECO:0007669"/>
    <property type="project" value="TreeGrafter"/>
</dbReference>
<dbReference type="RefSeq" id="WP_109825352.1">
    <property type="nucleotide sequence ID" value="NZ_QGKL01000042.1"/>
</dbReference>
<evidence type="ECO:0000256" key="3">
    <source>
        <dbReference type="ARBA" id="ARBA00022576"/>
    </source>
</evidence>
<dbReference type="InterPro" id="IPR051326">
    <property type="entry name" value="Kynurenine-oxoglutarate_AT"/>
</dbReference>
<sequence>MNYPPSKLPNIGTTIFSVMSKMAADHQAINLSQGFPDYNGPKDLLDRVGYHTEQGANQYPPMTGVPVLREAIVDKVSRHYGRTVSAEDEITITSGGTEALFDAITCVVSPGDEVIIFDPAFDSYVPAVQLNGGVPVHIQLQAPHFGIDWDVVKAAITPKTRLMILNSPHNPTGSVFSQADIDALCDLVKGTDILLISDDVYEHIVFDGQQHLSFVKYDELFQRSFVISSFGKTYHATGWKVAYCIAPPALTAEFRKVHQFVTFTTPPALQLAIADYMRQAPEHCDELAGFYQAKRDLFNNVMQDSRFSFIPSGGTYFQLMDYRAIQPDMSDTEFCEWLVNEKGVAAIPVSVFCKQPPDATLVRFCFAKNDETLLAATEILKGL</sequence>
<evidence type="ECO:0000256" key="4">
    <source>
        <dbReference type="ARBA" id="ARBA00022679"/>
    </source>
</evidence>
<gene>
    <name evidence="7" type="ORF">DKT75_17950</name>
</gene>
<dbReference type="FunFam" id="3.40.640.10:FF:000033">
    <property type="entry name" value="Aspartate aminotransferase"/>
    <property type="match status" value="1"/>
</dbReference>
<protein>
    <submittedName>
        <fullName evidence="7">Aminotransferase</fullName>
    </submittedName>
</protein>
<comment type="caution">
    <text evidence="7">The sequence shown here is derived from an EMBL/GenBank/DDBJ whole genome shotgun (WGS) entry which is preliminary data.</text>
</comment>
<dbReference type="InterPro" id="IPR015422">
    <property type="entry name" value="PyrdxlP-dep_Trfase_small"/>
</dbReference>
<evidence type="ECO:0000256" key="5">
    <source>
        <dbReference type="ARBA" id="ARBA00022898"/>
    </source>
</evidence>